<proteinExistence type="predicted"/>
<evidence type="ECO:0000313" key="2">
    <source>
        <dbReference type="EMBL" id="MDG3014894.1"/>
    </source>
</evidence>
<feature type="transmembrane region" description="Helical" evidence="1">
    <location>
        <begin position="31"/>
        <end position="47"/>
    </location>
</feature>
<organism evidence="2 3">
    <name type="scientific">Speluncibacter jeojiensis</name>
    <dbReference type="NCBI Taxonomy" id="2710754"/>
    <lineage>
        <taxon>Bacteria</taxon>
        <taxon>Bacillati</taxon>
        <taxon>Actinomycetota</taxon>
        <taxon>Actinomycetes</taxon>
        <taxon>Mycobacteriales</taxon>
        <taxon>Speluncibacteraceae</taxon>
        <taxon>Speluncibacter</taxon>
    </lineage>
</organism>
<keyword evidence="3" id="KW-1185">Reference proteome</keyword>
<feature type="transmembrane region" description="Helical" evidence="1">
    <location>
        <begin position="53"/>
        <end position="73"/>
    </location>
</feature>
<feature type="transmembrane region" description="Helical" evidence="1">
    <location>
        <begin position="6"/>
        <end position="22"/>
    </location>
</feature>
<evidence type="ECO:0000256" key="1">
    <source>
        <dbReference type="SAM" id="Phobius"/>
    </source>
</evidence>
<keyword evidence="1" id="KW-0472">Membrane</keyword>
<name>A0A9X4M174_9ACTN</name>
<sequence length="173" mass="18235">MGPAQIVLAVAAVCYLMYRRYLGDVLQAKRLLILPVVLTIIGLSSLGDLRTLSVAALVLIAVSVAVSLVLGVLRGFTVQVGDRDGVVWMRYRAVTLVLWAVNIAAKVGLGMVAHVVGAADSTGTGVMVALGLGILAESLVVLARAMRMESTLLWSKRDRRTGAPVAFGPSLPR</sequence>
<keyword evidence="1" id="KW-1133">Transmembrane helix</keyword>
<keyword evidence="1" id="KW-0812">Transmembrane</keyword>
<feature type="transmembrane region" description="Helical" evidence="1">
    <location>
        <begin position="125"/>
        <end position="146"/>
    </location>
</feature>
<dbReference type="RefSeq" id="WP_277834061.1">
    <property type="nucleotide sequence ID" value="NZ_JAAIVF010000005.1"/>
</dbReference>
<accession>A0A9X4M174</accession>
<dbReference type="AlphaFoldDB" id="A0A9X4M174"/>
<dbReference type="Proteomes" id="UP001152755">
    <property type="component" value="Unassembled WGS sequence"/>
</dbReference>
<comment type="caution">
    <text evidence="2">The sequence shown here is derived from an EMBL/GenBank/DDBJ whole genome shotgun (WGS) entry which is preliminary data.</text>
</comment>
<evidence type="ECO:0008006" key="4">
    <source>
        <dbReference type="Google" id="ProtNLM"/>
    </source>
</evidence>
<evidence type="ECO:0000313" key="3">
    <source>
        <dbReference type="Proteomes" id="UP001152755"/>
    </source>
</evidence>
<protein>
    <recommendedName>
        <fullName evidence="4">DUF1453 domain-containing protein</fullName>
    </recommendedName>
</protein>
<dbReference type="EMBL" id="JANRHA010000005">
    <property type="protein sequence ID" value="MDG3014894.1"/>
    <property type="molecule type" value="Genomic_DNA"/>
</dbReference>
<reference evidence="2" key="1">
    <citation type="submission" date="2022-08" db="EMBL/GenBank/DDBJ databases">
        <title>Genome analysis of Corynebacteriales strain.</title>
        <authorList>
            <person name="Lee S.D."/>
        </authorList>
    </citation>
    <scope>NUCLEOTIDE SEQUENCE</scope>
    <source>
        <strain evidence="2">D3-21</strain>
    </source>
</reference>
<gene>
    <name evidence="2" type="ORF">NVS88_10025</name>
</gene>
<feature type="transmembrane region" description="Helical" evidence="1">
    <location>
        <begin position="94"/>
        <end position="119"/>
    </location>
</feature>